<dbReference type="Proteomes" id="UP000314294">
    <property type="component" value="Unassembled WGS sequence"/>
</dbReference>
<reference evidence="2 3" key="1">
    <citation type="submission" date="2019-03" db="EMBL/GenBank/DDBJ databases">
        <title>First draft genome of Liparis tanakae, snailfish: a comprehensive survey of snailfish specific genes.</title>
        <authorList>
            <person name="Kim W."/>
            <person name="Song I."/>
            <person name="Jeong J.-H."/>
            <person name="Kim D."/>
            <person name="Kim S."/>
            <person name="Ryu S."/>
            <person name="Song J.Y."/>
            <person name="Lee S.K."/>
        </authorList>
    </citation>
    <scope>NUCLEOTIDE SEQUENCE [LARGE SCALE GENOMIC DNA]</scope>
    <source>
        <tissue evidence="2">Muscle</tissue>
    </source>
</reference>
<sequence>MASVSLCEGVSACRSAQGRSVTFLEPVTPLGLRLREAGSDALGLEMTPGGSSAKSQVSLQQVFLMCRSRVTLYRSKSGSPVPPDSKARAHTTALRPD</sequence>
<keyword evidence="3" id="KW-1185">Reference proteome</keyword>
<accession>A0A4Z2I7K8</accession>
<dbReference type="EMBL" id="SRLO01000125">
    <property type="protein sequence ID" value="TNN73445.1"/>
    <property type="molecule type" value="Genomic_DNA"/>
</dbReference>
<organism evidence="2 3">
    <name type="scientific">Liparis tanakae</name>
    <name type="common">Tanaka's snailfish</name>
    <dbReference type="NCBI Taxonomy" id="230148"/>
    <lineage>
        <taxon>Eukaryota</taxon>
        <taxon>Metazoa</taxon>
        <taxon>Chordata</taxon>
        <taxon>Craniata</taxon>
        <taxon>Vertebrata</taxon>
        <taxon>Euteleostomi</taxon>
        <taxon>Actinopterygii</taxon>
        <taxon>Neopterygii</taxon>
        <taxon>Teleostei</taxon>
        <taxon>Neoteleostei</taxon>
        <taxon>Acanthomorphata</taxon>
        <taxon>Eupercaria</taxon>
        <taxon>Perciformes</taxon>
        <taxon>Cottioidei</taxon>
        <taxon>Cottales</taxon>
        <taxon>Liparidae</taxon>
        <taxon>Liparis</taxon>
    </lineage>
</organism>
<evidence type="ECO:0000313" key="3">
    <source>
        <dbReference type="Proteomes" id="UP000314294"/>
    </source>
</evidence>
<name>A0A4Z2I7K8_9TELE</name>
<gene>
    <name evidence="2" type="ORF">EYF80_016399</name>
</gene>
<evidence type="ECO:0000256" key="1">
    <source>
        <dbReference type="SAM" id="MobiDB-lite"/>
    </source>
</evidence>
<proteinExistence type="predicted"/>
<comment type="caution">
    <text evidence="2">The sequence shown here is derived from an EMBL/GenBank/DDBJ whole genome shotgun (WGS) entry which is preliminary data.</text>
</comment>
<feature type="region of interest" description="Disordered" evidence="1">
    <location>
        <begin position="74"/>
        <end position="97"/>
    </location>
</feature>
<protein>
    <submittedName>
        <fullName evidence="2">Uncharacterized protein</fullName>
    </submittedName>
</protein>
<dbReference type="AlphaFoldDB" id="A0A4Z2I7K8"/>
<evidence type="ECO:0000313" key="2">
    <source>
        <dbReference type="EMBL" id="TNN73445.1"/>
    </source>
</evidence>